<dbReference type="AlphaFoldDB" id="A0A412GWF1"/>
<organism evidence="8 9">
    <name type="scientific">Phocaeicola coprocola</name>
    <dbReference type="NCBI Taxonomy" id="310298"/>
    <lineage>
        <taxon>Bacteria</taxon>
        <taxon>Pseudomonadati</taxon>
        <taxon>Bacteroidota</taxon>
        <taxon>Bacteroidia</taxon>
        <taxon>Bacteroidales</taxon>
        <taxon>Bacteroidaceae</taxon>
        <taxon>Phocaeicola</taxon>
    </lineage>
</organism>
<dbReference type="InterPro" id="IPR013766">
    <property type="entry name" value="Thioredoxin_domain"/>
</dbReference>
<keyword evidence="9" id="KW-1185">Reference proteome</keyword>
<proteinExistence type="inferred from homology"/>
<dbReference type="InterPro" id="IPR013740">
    <property type="entry name" value="Redoxin"/>
</dbReference>
<evidence type="ECO:0000256" key="6">
    <source>
        <dbReference type="HAMAP-Rule" id="MF_00269"/>
    </source>
</evidence>
<dbReference type="Pfam" id="PF08534">
    <property type="entry name" value="Redoxin"/>
    <property type="match status" value="1"/>
</dbReference>
<dbReference type="PANTHER" id="PTHR43110">
    <property type="entry name" value="THIOL PEROXIDASE"/>
    <property type="match status" value="1"/>
</dbReference>
<gene>
    <name evidence="6" type="primary">tpx</name>
    <name evidence="8" type="ORF">DWY20_02755</name>
</gene>
<dbReference type="InterPro" id="IPR036249">
    <property type="entry name" value="Thioredoxin-like_sf"/>
</dbReference>
<dbReference type="PROSITE" id="PS51352">
    <property type="entry name" value="THIOREDOXIN_2"/>
    <property type="match status" value="1"/>
</dbReference>
<dbReference type="InterPro" id="IPR018219">
    <property type="entry name" value="Tpx_CS"/>
</dbReference>
<dbReference type="CDD" id="cd03014">
    <property type="entry name" value="PRX_Atyp2cys"/>
    <property type="match status" value="1"/>
</dbReference>
<evidence type="ECO:0000313" key="8">
    <source>
        <dbReference type="EMBL" id="RGR99232.1"/>
    </source>
</evidence>
<evidence type="ECO:0000256" key="5">
    <source>
        <dbReference type="ARBA" id="ARBA00023284"/>
    </source>
</evidence>
<evidence type="ECO:0000313" key="9">
    <source>
        <dbReference type="Proteomes" id="UP000285864"/>
    </source>
</evidence>
<dbReference type="Gene3D" id="3.40.30.10">
    <property type="entry name" value="Glutaredoxin"/>
    <property type="match status" value="1"/>
</dbReference>
<comment type="caution">
    <text evidence="8">The sequence shown here is derived from an EMBL/GenBank/DDBJ whole genome shotgun (WGS) entry which is preliminary data.</text>
</comment>
<keyword evidence="3 6" id="KW-0560">Oxidoreductase</keyword>
<dbReference type="PROSITE" id="PS01265">
    <property type="entry name" value="TPX"/>
    <property type="match status" value="1"/>
</dbReference>
<feature type="disulfide bond" description="Redox-active" evidence="6">
    <location>
        <begin position="60"/>
        <end position="94"/>
    </location>
</feature>
<comment type="function">
    <text evidence="6">Thiol-specific peroxidase that catalyzes the reduction of hydrogen peroxide and organic hydroperoxides to water and alcohols, respectively. Plays a role in cell protection against oxidative stress by detoxifying peroxides.</text>
</comment>
<dbReference type="NCBIfam" id="NF001808">
    <property type="entry name" value="PRK00522.1"/>
    <property type="match status" value="1"/>
</dbReference>
<dbReference type="EC" id="1.11.1.24" evidence="6"/>
<accession>A0A412GWF1</accession>
<feature type="domain" description="Thioredoxin" evidence="7">
    <location>
        <begin position="18"/>
        <end position="170"/>
    </location>
</feature>
<comment type="similarity">
    <text evidence="6">Belongs to the peroxiredoxin family. Tpx subfamily.</text>
</comment>
<dbReference type="InterPro" id="IPR050455">
    <property type="entry name" value="Tpx_Peroxidase_subfamily"/>
</dbReference>
<dbReference type="PANTHER" id="PTHR43110:SF1">
    <property type="entry name" value="THIOL PEROXIDASE"/>
    <property type="match status" value="1"/>
</dbReference>
<comment type="subunit">
    <text evidence="6">Homodimer.</text>
</comment>
<dbReference type="InterPro" id="IPR002065">
    <property type="entry name" value="TPX"/>
</dbReference>
<keyword evidence="2 6" id="KW-0049">Antioxidant</keyword>
<evidence type="ECO:0000259" key="7">
    <source>
        <dbReference type="PROSITE" id="PS51352"/>
    </source>
</evidence>
<dbReference type="GO" id="GO:0008379">
    <property type="term" value="F:thioredoxin peroxidase activity"/>
    <property type="evidence" value="ECO:0007669"/>
    <property type="project" value="UniProtKB-UniRule"/>
</dbReference>
<name>A0A412GWF1_9BACT</name>
<keyword evidence="1 6" id="KW-0575">Peroxidase</keyword>
<dbReference type="SUPFAM" id="SSF52833">
    <property type="entry name" value="Thioredoxin-like"/>
    <property type="match status" value="1"/>
</dbReference>
<evidence type="ECO:0000256" key="3">
    <source>
        <dbReference type="ARBA" id="ARBA00023002"/>
    </source>
</evidence>
<keyword evidence="4 6" id="KW-1015">Disulfide bond</keyword>
<comment type="miscellaneous">
    <text evidence="6">The active site is a conserved redox-active cysteine residue, the peroxidatic cysteine (C(P)), which makes the nucleophilic attack on the peroxide substrate. The peroxide oxidizes the C(P)-SH to cysteine sulfenic acid (C(P)-SOH), which then reacts with another cysteine residue, the resolving cysteine (C(R)), to form a disulfide bridge. The disulfide is subsequently reduced by an appropriate electron donor to complete the catalytic cycle. In this atypical 2-Cys peroxiredoxin, C(R) is present in the same subunit to form an intramolecular disulfide. The disulfide is subsequently reduced by thioredoxin.</text>
</comment>
<keyword evidence="5 6" id="KW-0676">Redox-active center</keyword>
<feature type="active site" description="Cysteine sulfenic acid (-SOH) intermediate" evidence="6">
    <location>
        <position position="60"/>
    </location>
</feature>
<reference evidence="8 9" key="1">
    <citation type="submission" date="2018-08" db="EMBL/GenBank/DDBJ databases">
        <title>A genome reference for cultivated species of the human gut microbiota.</title>
        <authorList>
            <person name="Zou Y."/>
            <person name="Xue W."/>
            <person name="Luo G."/>
        </authorList>
    </citation>
    <scope>NUCLEOTIDE SEQUENCE [LARGE SCALE GENOMIC DNA]</scope>
    <source>
        <strain evidence="8 9">AF24-2</strain>
    </source>
</reference>
<comment type="catalytic activity">
    <reaction evidence="6">
        <text>a hydroperoxide + [thioredoxin]-dithiol = an alcohol + [thioredoxin]-disulfide + H2O</text>
        <dbReference type="Rhea" id="RHEA:62620"/>
        <dbReference type="Rhea" id="RHEA-COMP:10698"/>
        <dbReference type="Rhea" id="RHEA-COMP:10700"/>
        <dbReference type="ChEBI" id="CHEBI:15377"/>
        <dbReference type="ChEBI" id="CHEBI:29950"/>
        <dbReference type="ChEBI" id="CHEBI:30879"/>
        <dbReference type="ChEBI" id="CHEBI:35924"/>
        <dbReference type="ChEBI" id="CHEBI:50058"/>
        <dbReference type="EC" id="1.11.1.24"/>
    </reaction>
</comment>
<protein>
    <recommendedName>
        <fullName evidence="6">Thiol peroxidase</fullName>
        <shortName evidence="6">Tpx</shortName>
        <ecNumber evidence="6">1.11.1.24</ecNumber>
    </recommendedName>
    <alternativeName>
        <fullName evidence="6">Peroxiredoxin tpx</fullName>
        <shortName evidence="6">Prx</shortName>
    </alternativeName>
    <alternativeName>
        <fullName evidence="6">Thioredoxin peroxidase</fullName>
    </alternativeName>
    <alternativeName>
        <fullName evidence="6">Thioredoxin-dependent peroxiredoxin</fullName>
    </alternativeName>
</protein>
<sequence length="170" mass="18454">MAKTAFQGAPVSLAGEFIKVGAQAPEFSLVKGDLSSFTQNDIKGKYALLNIFPSMDTGVCATSVRKFNKLATEMENTVVLAISKDLPFAQGRFCTTEGIENVIPLSDYRYTSDFGEKYGVLMTDGVLCGLLARAVVIINPEGKVIYTELVPEITQEPNYDSALAALKEQR</sequence>
<dbReference type="HAMAP" id="MF_00269">
    <property type="entry name" value="Tpx"/>
    <property type="match status" value="1"/>
</dbReference>
<dbReference type="RefSeq" id="WP_118483159.1">
    <property type="nucleotide sequence ID" value="NZ_CAUELD010000035.1"/>
</dbReference>
<evidence type="ECO:0000256" key="1">
    <source>
        <dbReference type="ARBA" id="ARBA00022559"/>
    </source>
</evidence>
<dbReference type="EMBL" id="QRUU01000007">
    <property type="protein sequence ID" value="RGR99232.1"/>
    <property type="molecule type" value="Genomic_DNA"/>
</dbReference>
<evidence type="ECO:0000256" key="4">
    <source>
        <dbReference type="ARBA" id="ARBA00023157"/>
    </source>
</evidence>
<evidence type="ECO:0000256" key="2">
    <source>
        <dbReference type="ARBA" id="ARBA00022862"/>
    </source>
</evidence>
<dbReference type="Proteomes" id="UP000285864">
    <property type="component" value="Unassembled WGS sequence"/>
</dbReference>